<evidence type="ECO:0000313" key="7">
    <source>
        <dbReference type="Ensembl" id="ENSPSNP00000003311.1"/>
    </source>
</evidence>
<reference evidence="7" key="3">
    <citation type="submission" date="2025-09" db="UniProtKB">
        <authorList>
            <consortium name="Ensembl"/>
        </authorList>
    </citation>
    <scope>IDENTIFICATION</scope>
</reference>
<dbReference type="Ensembl" id="ENSPSNT00000003796.1">
    <property type="protein sequence ID" value="ENSPSNP00000003311.1"/>
    <property type="gene ID" value="ENSPSNG00000002501.1"/>
</dbReference>
<keyword evidence="8" id="KW-1185">Reference proteome</keyword>
<accession>A0A8C9B170</accession>
<proteinExistence type="predicted"/>
<comment type="subcellular location">
    <subcellularLocation>
        <location evidence="1">Mitochondrion membrane</location>
        <topology evidence="1">Single-pass membrane protein</topology>
    </subcellularLocation>
</comment>
<evidence type="ECO:0000256" key="4">
    <source>
        <dbReference type="ARBA" id="ARBA00023128"/>
    </source>
</evidence>
<name>A0A8C9B170_PHOSS</name>
<evidence type="ECO:0000313" key="8">
    <source>
        <dbReference type="Proteomes" id="UP000694554"/>
    </source>
</evidence>
<evidence type="ECO:0000256" key="2">
    <source>
        <dbReference type="ARBA" id="ARBA00022692"/>
    </source>
</evidence>
<evidence type="ECO:0000256" key="3">
    <source>
        <dbReference type="ARBA" id="ARBA00022989"/>
    </source>
</evidence>
<dbReference type="GO" id="GO:0031966">
    <property type="term" value="C:mitochondrial membrane"/>
    <property type="evidence" value="ECO:0007669"/>
    <property type="project" value="UniProtKB-SubCell"/>
</dbReference>
<dbReference type="Pfam" id="PF14960">
    <property type="entry name" value="ATP_synth_reg"/>
    <property type="match status" value="1"/>
</dbReference>
<organism evidence="7 8">
    <name type="scientific">Phocoena sinus</name>
    <name type="common">Vaquita</name>
    <dbReference type="NCBI Taxonomy" id="42100"/>
    <lineage>
        <taxon>Eukaryota</taxon>
        <taxon>Metazoa</taxon>
        <taxon>Chordata</taxon>
        <taxon>Craniata</taxon>
        <taxon>Vertebrata</taxon>
        <taxon>Euteleostomi</taxon>
        <taxon>Mammalia</taxon>
        <taxon>Eutheria</taxon>
        <taxon>Laurasiatheria</taxon>
        <taxon>Artiodactyla</taxon>
        <taxon>Whippomorpha</taxon>
        <taxon>Cetacea</taxon>
        <taxon>Odontoceti</taxon>
        <taxon>Phocoenidae</taxon>
        <taxon>Phocoena</taxon>
    </lineage>
</organism>
<keyword evidence="4" id="KW-0496">Mitochondrion</keyword>
<keyword evidence="5 6" id="KW-0472">Membrane</keyword>
<dbReference type="AlphaFoldDB" id="A0A8C9B170"/>
<evidence type="ECO:0000256" key="5">
    <source>
        <dbReference type="ARBA" id="ARBA00023136"/>
    </source>
</evidence>
<dbReference type="InterPro" id="IPR009125">
    <property type="entry name" value="ATPMK"/>
</dbReference>
<dbReference type="Proteomes" id="UP000694554">
    <property type="component" value="Chromosome 4"/>
</dbReference>
<sequence>MTGPETDAQFHFTDIKKYFNSFTLTGRLNCVLATCGGIALMVLHFKIRSKTLQL</sequence>
<reference evidence="7" key="2">
    <citation type="submission" date="2025-08" db="UniProtKB">
        <authorList>
            <consortium name="Ensembl"/>
        </authorList>
    </citation>
    <scope>IDENTIFICATION</scope>
</reference>
<reference evidence="7" key="1">
    <citation type="submission" date="2019-08" db="EMBL/GenBank/DDBJ databases">
        <title>Phocoena sinus (Vaquita) genome, mPhoSin1, primary haplotype.</title>
        <authorList>
            <person name="Morin P."/>
            <person name="Mountcastle J."/>
            <person name="Fungtammasan C."/>
            <person name="Rhie A."/>
            <person name="Rojas-Bracho L."/>
            <person name="Smith C.R."/>
            <person name="Taylor B.L."/>
            <person name="Gulland F.M.D."/>
            <person name="Musser W."/>
            <person name="Houck M."/>
            <person name="Haase B."/>
            <person name="Paez S."/>
            <person name="Howe K."/>
            <person name="Torrance J."/>
            <person name="Formenti G."/>
            <person name="Phillippy A."/>
            <person name="Ryder O."/>
            <person name="Jarvis E.D."/>
            <person name="Fedrigo O."/>
        </authorList>
    </citation>
    <scope>NUCLEOTIDE SEQUENCE [LARGE SCALE GENOMIC DNA]</scope>
</reference>
<dbReference type="PRINTS" id="PR01821">
    <property type="entry name" value="DAPIT"/>
</dbReference>
<keyword evidence="2 6" id="KW-0812">Transmembrane</keyword>
<evidence type="ECO:0000256" key="6">
    <source>
        <dbReference type="SAM" id="Phobius"/>
    </source>
</evidence>
<dbReference type="PANTHER" id="PTHR34038">
    <property type="entry name" value="ATP SYNTHASE MEMBRANE SUBUNIT DAPIT, MITOCHONDRIAL"/>
    <property type="match status" value="1"/>
</dbReference>
<dbReference type="PANTHER" id="PTHR34038:SF1">
    <property type="entry name" value="ATP SYNTHASE MEMBRANE SUBUNIT K, MITOCHONDRIAL"/>
    <property type="match status" value="1"/>
</dbReference>
<protein>
    <submittedName>
        <fullName evidence="7">Uncharacterized protein</fullName>
    </submittedName>
</protein>
<keyword evidence="3 6" id="KW-1133">Transmembrane helix</keyword>
<evidence type="ECO:0000256" key="1">
    <source>
        <dbReference type="ARBA" id="ARBA00004304"/>
    </source>
</evidence>
<feature type="transmembrane region" description="Helical" evidence="6">
    <location>
        <begin position="26"/>
        <end position="45"/>
    </location>
</feature>
<dbReference type="GeneTree" id="ENSGT00390000015489"/>